<reference evidence="1 2" key="1">
    <citation type="submission" date="2016-09" db="EMBL/GenBank/DDBJ databases">
        <title>Aspergillus awamori IFM 58123T.</title>
        <authorList>
            <person name="Kusuya Y."/>
            <person name="Shimizu M."/>
            <person name="Takahashi H."/>
            <person name="Yaguchi T."/>
        </authorList>
    </citation>
    <scope>NUCLEOTIDE SEQUENCE [LARGE SCALE GENOMIC DNA]</scope>
    <source>
        <strain evidence="1 2">IFM 58123</strain>
    </source>
</reference>
<sequence length="268" mass="30818">MFGEESDCQDTARDNVWYTVISTSHTCLEKSVAESEDFSQVSSKLCSHWKEEFQRYGCAVIKSVISPSRADYYRAKQIEWLKKFDLGFDEDDTATWTAEHLPCSFKGGMYFLYGATHENFVWEARMEQGVIDVFSELWETDELIVAFDGFNVSFPNRTDINWSPWPHCDQSPKRKGMQAVQGLLNFATNGPDDGGLIMMKGSANLFDEFFASQHQAADHEDAPPPELEWEDLFLFKEEHVTWSFGIRELCTMRVFQRETISDMPNTSA</sequence>
<evidence type="ECO:0000313" key="1">
    <source>
        <dbReference type="EMBL" id="GCB19439.1"/>
    </source>
</evidence>
<dbReference type="PANTHER" id="PTHR31630">
    <property type="entry name" value="PHYTANOYL-COA DIOXYGENASE-RELATED-RELATED"/>
    <property type="match status" value="1"/>
</dbReference>
<protein>
    <submittedName>
        <fullName evidence="1">Uncharacterized protein</fullName>
    </submittedName>
</protein>
<name>A0A401KJS3_ASPAW</name>
<accession>A0A401KJS3</accession>
<dbReference type="EMBL" id="BDHI01000002">
    <property type="protein sequence ID" value="GCB19439.1"/>
    <property type="molecule type" value="Genomic_DNA"/>
</dbReference>
<comment type="caution">
    <text evidence="1">The sequence shown here is derived from an EMBL/GenBank/DDBJ whole genome shotgun (WGS) entry which is preliminary data.</text>
</comment>
<gene>
    <name evidence="1" type="ORF">AAWM_02324</name>
</gene>
<dbReference type="Proteomes" id="UP000286921">
    <property type="component" value="Unassembled WGS sequence"/>
</dbReference>
<dbReference type="PANTHER" id="PTHR31630:SF6">
    <property type="entry name" value="PHYTANOYL-COA DIOXYGENASE-RELATED"/>
    <property type="match status" value="1"/>
</dbReference>
<organism evidence="1 2">
    <name type="scientific">Aspergillus awamori</name>
    <name type="common">Black koji mold</name>
    <dbReference type="NCBI Taxonomy" id="105351"/>
    <lineage>
        <taxon>Eukaryota</taxon>
        <taxon>Fungi</taxon>
        <taxon>Dikarya</taxon>
        <taxon>Ascomycota</taxon>
        <taxon>Pezizomycotina</taxon>
        <taxon>Eurotiomycetes</taxon>
        <taxon>Eurotiomycetidae</taxon>
        <taxon>Eurotiales</taxon>
        <taxon>Aspergillaceae</taxon>
        <taxon>Aspergillus</taxon>
    </lineage>
</organism>
<dbReference type="SUPFAM" id="SSF51197">
    <property type="entry name" value="Clavaminate synthase-like"/>
    <property type="match status" value="1"/>
</dbReference>
<dbReference type="AlphaFoldDB" id="A0A401KJS3"/>
<evidence type="ECO:0000313" key="2">
    <source>
        <dbReference type="Proteomes" id="UP000286921"/>
    </source>
</evidence>
<keyword evidence="2" id="KW-1185">Reference proteome</keyword>
<proteinExistence type="predicted"/>